<protein>
    <submittedName>
        <fullName evidence="1">Uncharacterized protein</fullName>
    </submittedName>
</protein>
<proteinExistence type="predicted"/>
<organism evidence="1 2">
    <name type="scientific">Rhizophagus irregularis</name>
    <dbReference type="NCBI Taxonomy" id="588596"/>
    <lineage>
        <taxon>Eukaryota</taxon>
        <taxon>Fungi</taxon>
        <taxon>Fungi incertae sedis</taxon>
        <taxon>Mucoromycota</taxon>
        <taxon>Glomeromycotina</taxon>
        <taxon>Glomeromycetes</taxon>
        <taxon>Glomerales</taxon>
        <taxon>Glomeraceae</taxon>
        <taxon>Rhizophagus</taxon>
    </lineage>
</organism>
<keyword evidence="2" id="KW-1185">Reference proteome</keyword>
<sequence length="90" mass="10504">MQFKNLLAFSSLFPFAGKNNYAKSVTHFLSYVNDDKTLQKLLQYICSVNLTQPDHYFEFDKALERFGAERNRLTMLLSEYVGDTVLIKKK</sequence>
<comment type="caution">
    <text evidence="1">The sequence shown here is derived from an EMBL/GenBank/DDBJ whole genome shotgun (WGS) entry which is preliminary data.</text>
</comment>
<dbReference type="Proteomes" id="UP000234323">
    <property type="component" value="Unassembled WGS sequence"/>
</dbReference>
<reference evidence="1 2" key="1">
    <citation type="submission" date="2015-10" db="EMBL/GenBank/DDBJ databases">
        <title>Genome analyses suggest a sexual origin of heterokaryosis in a supposedly ancient asexual fungus.</title>
        <authorList>
            <person name="Ropars J."/>
            <person name="Sedzielewska K."/>
            <person name="Noel J."/>
            <person name="Charron P."/>
            <person name="Farinelli L."/>
            <person name="Marton T."/>
            <person name="Kruger M."/>
            <person name="Pelin A."/>
            <person name="Brachmann A."/>
            <person name="Corradi N."/>
        </authorList>
    </citation>
    <scope>NUCLEOTIDE SEQUENCE [LARGE SCALE GENOMIC DNA]</scope>
    <source>
        <strain evidence="1 2">A4</strain>
    </source>
</reference>
<name>A0A2I1HR97_9GLOM</name>
<dbReference type="AlphaFoldDB" id="A0A2I1HR97"/>
<accession>A0A2I1HR97</accession>
<evidence type="ECO:0000313" key="2">
    <source>
        <dbReference type="Proteomes" id="UP000234323"/>
    </source>
</evidence>
<dbReference type="EMBL" id="LLXI01005284">
    <property type="protein sequence ID" value="PKY61386.1"/>
    <property type="molecule type" value="Genomic_DNA"/>
</dbReference>
<evidence type="ECO:0000313" key="1">
    <source>
        <dbReference type="EMBL" id="PKY61386.1"/>
    </source>
</evidence>
<gene>
    <name evidence="1" type="ORF">RhiirA4_486283</name>
</gene>